<dbReference type="Proteomes" id="UP001465755">
    <property type="component" value="Unassembled WGS sequence"/>
</dbReference>
<evidence type="ECO:0000259" key="2">
    <source>
        <dbReference type="Pfam" id="PF09335"/>
    </source>
</evidence>
<accession>A0AAW1PLE8</accession>
<proteinExistence type="predicted"/>
<sequence>MKCSACHTKIPGLCRLSPSRGAGRLTALAELLGILATLGAVVPGPAGAAELLPASLIGSWLDYLEAMGPVGPLVCVAVIAAAEMVPLAPTPPLTLASGLAFGAVKGTACTLVGVNTAALLAFTLARTFGKPWAAKLAEHELGSDSNSAAQPMQAALARIQQAISEGSFWQQVTAVTLLRLTPIIPFSASNYLLGFTPLGYVPYMTGTLAGMTVWSTVYASLGGASRVLLQEHQTSLESVLAGVGDTLSMISQDAAVVALVMGMLAAASWASGLLGPKAP</sequence>
<feature type="transmembrane region" description="Helical" evidence="1">
    <location>
        <begin position="200"/>
        <end position="221"/>
    </location>
</feature>
<reference evidence="3 4" key="1">
    <citation type="journal article" date="2024" name="Nat. Commun.">
        <title>Phylogenomics reveals the evolutionary origins of lichenization in chlorophyte algae.</title>
        <authorList>
            <person name="Puginier C."/>
            <person name="Libourel C."/>
            <person name="Otte J."/>
            <person name="Skaloud P."/>
            <person name="Haon M."/>
            <person name="Grisel S."/>
            <person name="Petersen M."/>
            <person name="Berrin J.G."/>
            <person name="Delaux P.M."/>
            <person name="Dal Grande F."/>
            <person name="Keller J."/>
        </authorList>
    </citation>
    <scope>NUCLEOTIDE SEQUENCE [LARGE SCALE GENOMIC DNA]</scope>
    <source>
        <strain evidence="3 4">SAG 2036</strain>
    </source>
</reference>
<gene>
    <name evidence="3" type="ORF">WJX73_008451</name>
</gene>
<feature type="transmembrane region" description="Helical" evidence="1">
    <location>
        <begin position="99"/>
        <end position="122"/>
    </location>
</feature>
<evidence type="ECO:0000256" key="1">
    <source>
        <dbReference type="SAM" id="Phobius"/>
    </source>
</evidence>
<dbReference type="PANTHER" id="PTHR46826:SF1">
    <property type="entry name" value="TVP38_TMEM64 FAMILY MEMBRANE PROTEIN YDJX"/>
    <property type="match status" value="1"/>
</dbReference>
<feature type="transmembrane region" description="Helical" evidence="1">
    <location>
        <begin position="254"/>
        <end position="274"/>
    </location>
</feature>
<evidence type="ECO:0000313" key="3">
    <source>
        <dbReference type="EMBL" id="KAK9809356.1"/>
    </source>
</evidence>
<dbReference type="AlphaFoldDB" id="A0AAW1PLE8"/>
<feature type="domain" description="VTT" evidence="2">
    <location>
        <begin position="89"/>
        <end position="222"/>
    </location>
</feature>
<dbReference type="InterPro" id="IPR032816">
    <property type="entry name" value="VTT_dom"/>
</dbReference>
<evidence type="ECO:0000313" key="4">
    <source>
        <dbReference type="Proteomes" id="UP001465755"/>
    </source>
</evidence>
<keyword evidence="1" id="KW-0472">Membrane</keyword>
<protein>
    <recommendedName>
        <fullName evidence="2">VTT domain-containing protein</fullName>
    </recommendedName>
</protein>
<dbReference type="InterPro" id="IPR053240">
    <property type="entry name" value="VTT_domain"/>
</dbReference>
<organism evidence="3 4">
    <name type="scientific">Symbiochloris irregularis</name>
    <dbReference type="NCBI Taxonomy" id="706552"/>
    <lineage>
        <taxon>Eukaryota</taxon>
        <taxon>Viridiplantae</taxon>
        <taxon>Chlorophyta</taxon>
        <taxon>core chlorophytes</taxon>
        <taxon>Trebouxiophyceae</taxon>
        <taxon>Trebouxiales</taxon>
        <taxon>Trebouxiaceae</taxon>
        <taxon>Symbiochloris</taxon>
    </lineage>
</organism>
<dbReference type="Pfam" id="PF09335">
    <property type="entry name" value="VTT_dom"/>
    <property type="match status" value="1"/>
</dbReference>
<feature type="transmembrane region" description="Helical" evidence="1">
    <location>
        <begin position="25"/>
        <end position="46"/>
    </location>
</feature>
<name>A0AAW1PLE8_9CHLO</name>
<keyword evidence="1" id="KW-1133">Transmembrane helix</keyword>
<keyword evidence="1" id="KW-0812">Transmembrane</keyword>
<comment type="caution">
    <text evidence="3">The sequence shown here is derived from an EMBL/GenBank/DDBJ whole genome shotgun (WGS) entry which is preliminary data.</text>
</comment>
<dbReference type="EMBL" id="JALJOQ010000021">
    <property type="protein sequence ID" value="KAK9809356.1"/>
    <property type="molecule type" value="Genomic_DNA"/>
</dbReference>
<dbReference type="PANTHER" id="PTHR46826">
    <property type="match status" value="1"/>
</dbReference>
<keyword evidence="4" id="KW-1185">Reference proteome</keyword>